<evidence type="ECO:0000313" key="3">
    <source>
        <dbReference type="EMBL" id="GIM47367.1"/>
    </source>
</evidence>
<comment type="caution">
    <text evidence="3">The sequence shown here is derived from an EMBL/GenBank/DDBJ whole genome shotgun (WGS) entry which is preliminary data.</text>
</comment>
<gene>
    <name evidence="3" type="ORF">DNHGIG_29160</name>
</gene>
<evidence type="ECO:0000256" key="1">
    <source>
        <dbReference type="SAM" id="MobiDB-lite"/>
    </source>
</evidence>
<keyword evidence="2" id="KW-0472">Membrane</keyword>
<protein>
    <submittedName>
        <fullName evidence="3">Uncharacterized protein</fullName>
    </submittedName>
</protein>
<feature type="region of interest" description="Disordered" evidence="1">
    <location>
        <begin position="30"/>
        <end position="78"/>
    </location>
</feature>
<feature type="transmembrane region" description="Helical" evidence="2">
    <location>
        <begin position="6"/>
        <end position="26"/>
    </location>
</feature>
<keyword evidence="2" id="KW-1133">Transmembrane helix</keyword>
<keyword evidence="2" id="KW-0812">Transmembrane</keyword>
<dbReference type="AlphaFoldDB" id="A0AAV4LIY2"/>
<evidence type="ECO:0000256" key="2">
    <source>
        <dbReference type="SAM" id="Phobius"/>
    </source>
</evidence>
<reference evidence="3" key="1">
    <citation type="journal article" date="2023" name="Int. J. Syst. Evol. Microbiol.">
        <title>Collibacillus ludicampi gen. nov., sp. nov., a new soil bacterium of the family Alicyclobacillaceae.</title>
        <authorList>
            <person name="Jojima T."/>
            <person name="Ioku Y."/>
            <person name="Fukuta Y."/>
            <person name="Shirasaka N."/>
            <person name="Matsumura Y."/>
            <person name="Mori M."/>
        </authorList>
    </citation>
    <scope>NUCLEOTIDE SEQUENCE</scope>
    <source>
        <strain evidence="3">TP075</strain>
    </source>
</reference>
<dbReference type="Proteomes" id="UP001057291">
    <property type="component" value="Unassembled WGS sequence"/>
</dbReference>
<accession>A0AAV4LIY2</accession>
<keyword evidence="4" id="KW-1185">Reference proteome</keyword>
<name>A0AAV4LIY2_9BACL</name>
<organism evidence="3 4">
    <name type="scientific">Collibacillus ludicampi</name>
    <dbReference type="NCBI Taxonomy" id="2771369"/>
    <lineage>
        <taxon>Bacteria</taxon>
        <taxon>Bacillati</taxon>
        <taxon>Bacillota</taxon>
        <taxon>Bacilli</taxon>
        <taxon>Bacillales</taxon>
        <taxon>Alicyclobacillaceae</taxon>
        <taxon>Collibacillus</taxon>
    </lineage>
</organism>
<proteinExistence type="predicted"/>
<feature type="compositionally biased region" description="Basic and acidic residues" evidence="1">
    <location>
        <begin position="66"/>
        <end position="78"/>
    </location>
</feature>
<sequence length="130" mass="14989">MTFIIIFIVVGLLAGAILIPLNVYLLRNSKENPEETQPKKMTQETDFLLKDQSPSSNRFTPPSVSESRDIGYEDVPRQTDEEYREALRRGLYPRAHSIKATVGKYKDEQYRSALRSMYKQEKKTNDSDQG</sequence>
<evidence type="ECO:0000313" key="4">
    <source>
        <dbReference type="Proteomes" id="UP001057291"/>
    </source>
</evidence>
<feature type="compositionally biased region" description="Basic and acidic residues" evidence="1">
    <location>
        <begin position="30"/>
        <end position="49"/>
    </location>
</feature>
<dbReference type="RefSeq" id="WP_282200356.1">
    <property type="nucleotide sequence ID" value="NZ_BOQE01000001.1"/>
</dbReference>
<feature type="compositionally biased region" description="Polar residues" evidence="1">
    <location>
        <begin position="52"/>
        <end position="65"/>
    </location>
</feature>
<dbReference type="EMBL" id="BOQE01000001">
    <property type="protein sequence ID" value="GIM47367.1"/>
    <property type="molecule type" value="Genomic_DNA"/>
</dbReference>